<evidence type="ECO:0000313" key="1">
    <source>
        <dbReference type="EMBL" id="MCW1883730.1"/>
    </source>
</evidence>
<gene>
    <name evidence="1" type="ORF">OKA04_03255</name>
</gene>
<proteinExistence type="predicted"/>
<dbReference type="Proteomes" id="UP001207930">
    <property type="component" value="Unassembled WGS sequence"/>
</dbReference>
<dbReference type="EMBL" id="JAPDDS010000001">
    <property type="protein sequence ID" value="MCW1883730.1"/>
    <property type="molecule type" value="Genomic_DNA"/>
</dbReference>
<protein>
    <submittedName>
        <fullName evidence="1">Uncharacterized protein</fullName>
    </submittedName>
</protein>
<organism evidence="1 2">
    <name type="scientific">Luteolibacter flavescens</name>
    <dbReference type="NCBI Taxonomy" id="1859460"/>
    <lineage>
        <taxon>Bacteria</taxon>
        <taxon>Pseudomonadati</taxon>
        <taxon>Verrucomicrobiota</taxon>
        <taxon>Verrucomicrobiia</taxon>
        <taxon>Verrucomicrobiales</taxon>
        <taxon>Verrucomicrobiaceae</taxon>
        <taxon>Luteolibacter</taxon>
    </lineage>
</organism>
<name>A0ABT3FJL4_9BACT</name>
<keyword evidence="2" id="KW-1185">Reference proteome</keyword>
<dbReference type="RefSeq" id="WP_264499689.1">
    <property type="nucleotide sequence ID" value="NZ_JAPDDS010000001.1"/>
</dbReference>
<reference evidence="1 2" key="1">
    <citation type="submission" date="2022-10" db="EMBL/GenBank/DDBJ databases">
        <title>Luteolibacter flavescens strain MCCC 1K03193, whole genome shotgun sequencing project.</title>
        <authorList>
            <person name="Zhao G."/>
            <person name="Shen L."/>
        </authorList>
    </citation>
    <scope>NUCLEOTIDE SEQUENCE [LARGE SCALE GENOMIC DNA]</scope>
    <source>
        <strain evidence="1 2">MCCC 1K03193</strain>
    </source>
</reference>
<comment type="caution">
    <text evidence="1">The sequence shown here is derived from an EMBL/GenBank/DDBJ whole genome shotgun (WGS) entry which is preliminary data.</text>
</comment>
<evidence type="ECO:0000313" key="2">
    <source>
        <dbReference type="Proteomes" id="UP001207930"/>
    </source>
</evidence>
<sequence>MTAAEESEAFVELWDELHHQGDLGIGSYACVPQIVRIGQKRAPMTPDFFALIAVIEIERHENDNPEMPRELAGEYSHALNLIPELIAKASPPKWDQSMISSTCAALAASKGNRLLARAYLEMNEDNAVPFLREETGYEP</sequence>
<accession>A0ABT3FJL4</accession>